<sequence length="141" mass="15508">MAHSDLLEIVRRPLSPDTRLEVPASQEEYERVNAILEGEESTSPQLWYDSAKGVAIVVAQPTPLHSGMAGALLSSISHEIERNSGISAAITRNLRYDADSSRSKNISRGRTTRAWDGALQYREGKRRLMLMVAVEVGVCVS</sequence>
<feature type="non-terminal residue" evidence="1">
    <location>
        <position position="141"/>
    </location>
</feature>
<evidence type="ECO:0000313" key="2">
    <source>
        <dbReference type="Proteomes" id="UP001433508"/>
    </source>
</evidence>
<accession>A0ACC3SSF6</accession>
<comment type="caution">
    <text evidence="1">The sequence shown here is derived from an EMBL/GenBank/DDBJ whole genome shotgun (WGS) entry which is preliminary data.</text>
</comment>
<evidence type="ECO:0000313" key="1">
    <source>
        <dbReference type="EMBL" id="KAK9233692.1"/>
    </source>
</evidence>
<organism evidence="1 2">
    <name type="scientific">Lipomyces kononenkoae</name>
    <name type="common">Yeast</name>
    <dbReference type="NCBI Taxonomy" id="34357"/>
    <lineage>
        <taxon>Eukaryota</taxon>
        <taxon>Fungi</taxon>
        <taxon>Dikarya</taxon>
        <taxon>Ascomycota</taxon>
        <taxon>Saccharomycotina</taxon>
        <taxon>Lipomycetes</taxon>
        <taxon>Lipomycetales</taxon>
        <taxon>Lipomycetaceae</taxon>
        <taxon>Lipomyces</taxon>
    </lineage>
</organism>
<proteinExistence type="predicted"/>
<name>A0ACC3SSF6_LIPKO</name>
<dbReference type="Proteomes" id="UP001433508">
    <property type="component" value="Unassembled WGS sequence"/>
</dbReference>
<reference evidence="2" key="1">
    <citation type="journal article" date="2024" name="Front. Bioeng. Biotechnol.">
        <title>Genome-scale model development and genomic sequencing of the oleaginous clade Lipomyces.</title>
        <authorList>
            <person name="Czajka J.J."/>
            <person name="Han Y."/>
            <person name="Kim J."/>
            <person name="Mondo S.J."/>
            <person name="Hofstad B.A."/>
            <person name="Robles A."/>
            <person name="Haridas S."/>
            <person name="Riley R."/>
            <person name="LaButti K."/>
            <person name="Pangilinan J."/>
            <person name="Andreopoulos W."/>
            <person name="Lipzen A."/>
            <person name="Yan J."/>
            <person name="Wang M."/>
            <person name="Ng V."/>
            <person name="Grigoriev I.V."/>
            <person name="Spatafora J.W."/>
            <person name="Magnuson J.K."/>
            <person name="Baker S.E."/>
            <person name="Pomraning K.R."/>
        </authorList>
    </citation>
    <scope>NUCLEOTIDE SEQUENCE [LARGE SCALE GENOMIC DNA]</scope>
    <source>
        <strain evidence="2">CBS 7786</strain>
    </source>
</reference>
<protein>
    <submittedName>
        <fullName evidence="1">Uncharacterized protein</fullName>
    </submittedName>
</protein>
<gene>
    <name evidence="1" type="ORF">V1525DRAFT_436337</name>
</gene>
<keyword evidence="2" id="KW-1185">Reference proteome</keyword>
<dbReference type="EMBL" id="MU971695">
    <property type="protein sequence ID" value="KAK9233692.1"/>
    <property type="molecule type" value="Genomic_DNA"/>
</dbReference>